<dbReference type="AlphaFoldDB" id="A0A098E7H0"/>
<reference evidence="1" key="1">
    <citation type="submission" date="2014-09" db="EMBL/GenBank/DDBJ databases">
        <authorList>
            <person name="Probst J Alexander"/>
        </authorList>
    </citation>
    <scope>NUCLEOTIDE SEQUENCE</scope>
</reference>
<accession>A0A098E7H0</accession>
<name>A0A098E7H0_9ZZZZ</name>
<organism evidence="1">
    <name type="scientific">groundwater metagenome</name>
    <dbReference type="NCBI Taxonomy" id="717931"/>
    <lineage>
        <taxon>unclassified sequences</taxon>
        <taxon>metagenomes</taxon>
        <taxon>ecological metagenomes</taxon>
    </lineage>
</organism>
<proteinExistence type="predicted"/>
<sequence length="52" mass="6185">MTYKGYKNFSFLTTCQSYKMFVTFCKYTNEVSVKEVTKCLKHFVNRTYAFAS</sequence>
<dbReference type="EMBL" id="CCXY01000053">
    <property type="protein sequence ID" value="CEG11461.1"/>
    <property type="molecule type" value="Genomic_DNA"/>
</dbReference>
<gene>
    <name evidence="1" type="ORF">MSIBF_A1460020</name>
</gene>
<protein>
    <submittedName>
        <fullName evidence="1">Uncharacterized protein</fullName>
    </submittedName>
</protein>
<evidence type="ECO:0000313" key="1">
    <source>
        <dbReference type="EMBL" id="CEG11461.1"/>
    </source>
</evidence>